<protein>
    <recommendedName>
        <fullName evidence="18">Carboxypeptidase O</fullName>
    </recommendedName>
</protein>
<dbReference type="Gene3D" id="3.30.70.340">
    <property type="entry name" value="Metallocarboxypeptidase-like"/>
    <property type="match status" value="1"/>
</dbReference>
<dbReference type="GO" id="GO:0006508">
    <property type="term" value="P:proteolysis"/>
    <property type="evidence" value="ECO:0007669"/>
    <property type="project" value="UniProtKB-KW"/>
</dbReference>
<feature type="chain" id="PRO_5035934239" description="Carboxypeptidase O" evidence="20">
    <location>
        <begin position="18"/>
        <end position="451"/>
    </location>
</feature>
<evidence type="ECO:0000256" key="3">
    <source>
        <dbReference type="ARBA" id="ARBA00005988"/>
    </source>
</evidence>
<reference evidence="22" key="1">
    <citation type="thesis" date="2020" institute="ProQuest LLC" country="789 East Eisenhower Parkway, Ann Arbor, MI, USA">
        <title>Comparative Genomics and Chromosome Evolution.</title>
        <authorList>
            <person name="Mudd A.B."/>
        </authorList>
    </citation>
    <scope>NUCLEOTIDE SEQUENCE</scope>
    <source>
        <strain evidence="22">Female2</strain>
        <tissue evidence="22">Blood</tissue>
    </source>
</reference>
<feature type="domain" description="Peptidase M14" evidence="21">
    <location>
        <begin position="123"/>
        <end position="418"/>
    </location>
</feature>
<evidence type="ECO:0000256" key="2">
    <source>
        <dbReference type="ARBA" id="ARBA00004303"/>
    </source>
</evidence>
<comment type="function">
    <text evidence="17">Carboxypeptidase which preferentially cleaves C-terminal acidic residues from peptides and proteins. Can also cleave C-terminal hydrophobic amino acids, with a preference for small residues over large residues.</text>
</comment>
<keyword evidence="4" id="KW-1003">Cell membrane</keyword>
<evidence type="ECO:0000256" key="5">
    <source>
        <dbReference type="ARBA" id="ARBA00022622"/>
    </source>
</evidence>
<evidence type="ECO:0000256" key="10">
    <source>
        <dbReference type="ARBA" id="ARBA00022801"/>
    </source>
</evidence>
<dbReference type="PROSITE" id="PS52035">
    <property type="entry name" value="PEPTIDASE_M14"/>
    <property type="match status" value="1"/>
</dbReference>
<name>A0A8T2ILB8_9PIPI</name>
<comment type="cofactor">
    <cofactor evidence="1">
        <name>Zn(2+)</name>
        <dbReference type="ChEBI" id="CHEBI:29105"/>
    </cofactor>
</comment>
<keyword evidence="5" id="KW-0336">GPI-anchor</keyword>
<accession>A0A8T2ILB8</accession>
<dbReference type="Pfam" id="PF02244">
    <property type="entry name" value="Propep_M14"/>
    <property type="match status" value="1"/>
</dbReference>
<keyword evidence="12" id="KW-0482">Metalloprotease</keyword>
<dbReference type="OrthoDB" id="3626597at2759"/>
<dbReference type="FunFam" id="3.40.630.10:FF:000050">
    <property type="entry name" value="Carboxypeptidase O"/>
    <property type="match status" value="1"/>
</dbReference>
<evidence type="ECO:0000256" key="14">
    <source>
        <dbReference type="ARBA" id="ARBA00023157"/>
    </source>
</evidence>
<evidence type="ECO:0000256" key="4">
    <source>
        <dbReference type="ARBA" id="ARBA00022475"/>
    </source>
</evidence>
<keyword evidence="11" id="KW-0862">Zinc</keyword>
<dbReference type="SUPFAM" id="SSF53187">
    <property type="entry name" value="Zn-dependent exopeptidases"/>
    <property type="match status" value="1"/>
</dbReference>
<dbReference type="InterPro" id="IPR000834">
    <property type="entry name" value="Peptidase_M14"/>
</dbReference>
<evidence type="ECO:0000256" key="19">
    <source>
        <dbReference type="PROSITE-ProRule" id="PRU01379"/>
    </source>
</evidence>
<dbReference type="Gene3D" id="3.40.630.10">
    <property type="entry name" value="Zn peptidases"/>
    <property type="match status" value="1"/>
</dbReference>
<evidence type="ECO:0000256" key="6">
    <source>
        <dbReference type="ARBA" id="ARBA00022645"/>
    </source>
</evidence>
<proteinExistence type="inferred from homology"/>
<evidence type="ECO:0000256" key="20">
    <source>
        <dbReference type="SAM" id="SignalP"/>
    </source>
</evidence>
<dbReference type="PROSITE" id="PS00132">
    <property type="entry name" value="CARBOXYPEPT_ZN_1"/>
    <property type="match status" value="1"/>
</dbReference>
<evidence type="ECO:0000256" key="12">
    <source>
        <dbReference type="ARBA" id="ARBA00023049"/>
    </source>
</evidence>
<evidence type="ECO:0000256" key="7">
    <source>
        <dbReference type="ARBA" id="ARBA00022670"/>
    </source>
</evidence>
<keyword evidence="7" id="KW-0645">Protease</keyword>
<feature type="signal peptide" evidence="20">
    <location>
        <begin position="1"/>
        <end position="17"/>
    </location>
</feature>
<keyword evidence="8" id="KW-0479">Metal-binding</keyword>
<dbReference type="GO" id="GO:0008270">
    <property type="term" value="F:zinc ion binding"/>
    <property type="evidence" value="ECO:0007669"/>
    <property type="project" value="InterPro"/>
</dbReference>
<feature type="active site" description="Proton donor/acceptor" evidence="19">
    <location>
        <position position="384"/>
    </location>
</feature>
<dbReference type="SMART" id="SM00631">
    <property type="entry name" value="Zn_pept"/>
    <property type="match status" value="1"/>
</dbReference>
<dbReference type="Pfam" id="PF00246">
    <property type="entry name" value="Peptidase_M14"/>
    <property type="match status" value="1"/>
</dbReference>
<evidence type="ECO:0000256" key="15">
    <source>
        <dbReference type="ARBA" id="ARBA00023180"/>
    </source>
</evidence>
<keyword evidence="9 20" id="KW-0732">Signal</keyword>
<dbReference type="PANTHER" id="PTHR11705:SF19">
    <property type="entry name" value="CARBOXYPEPTIDASE O"/>
    <property type="match status" value="1"/>
</dbReference>
<dbReference type="SUPFAM" id="SSF54897">
    <property type="entry name" value="Protease propeptides/inhibitors"/>
    <property type="match status" value="1"/>
</dbReference>
<keyword evidence="14" id="KW-1015">Disulfide bond</keyword>
<evidence type="ECO:0000313" key="22">
    <source>
        <dbReference type="EMBL" id="KAG8432762.1"/>
    </source>
</evidence>
<dbReference type="EMBL" id="JAACNH010000009">
    <property type="protein sequence ID" value="KAG8432762.1"/>
    <property type="molecule type" value="Genomic_DNA"/>
</dbReference>
<keyword evidence="15" id="KW-0325">Glycoprotein</keyword>
<keyword evidence="6" id="KW-0121">Carboxypeptidase</keyword>
<dbReference type="GO" id="GO:0016324">
    <property type="term" value="C:apical plasma membrane"/>
    <property type="evidence" value="ECO:0007669"/>
    <property type="project" value="UniProtKB-SubCell"/>
</dbReference>
<evidence type="ECO:0000256" key="11">
    <source>
        <dbReference type="ARBA" id="ARBA00022833"/>
    </source>
</evidence>
<comment type="similarity">
    <text evidence="3 19">Belongs to the peptidase M14 family.</text>
</comment>
<organism evidence="22 23">
    <name type="scientific">Hymenochirus boettgeri</name>
    <name type="common">Congo dwarf clawed frog</name>
    <dbReference type="NCBI Taxonomy" id="247094"/>
    <lineage>
        <taxon>Eukaryota</taxon>
        <taxon>Metazoa</taxon>
        <taxon>Chordata</taxon>
        <taxon>Craniata</taxon>
        <taxon>Vertebrata</taxon>
        <taxon>Euteleostomi</taxon>
        <taxon>Amphibia</taxon>
        <taxon>Batrachia</taxon>
        <taxon>Anura</taxon>
        <taxon>Pipoidea</taxon>
        <taxon>Pipidae</taxon>
        <taxon>Pipinae</taxon>
        <taxon>Hymenochirus</taxon>
    </lineage>
</organism>
<evidence type="ECO:0000256" key="17">
    <source>
        <dbReference type="ARBA" id="ARBA00058352"/>
    </source>
</evidence>
<evidence type="ECO:0000256" key="13">
    <source>
        <dbReference type="ARBA" id="ARBA00023136"/>
    </source>
</evidence>
<evidence type="ECO:0000256" key="8">
    <source>
        <dbReference type="ARBA" id="ARBA00022723"/>
    </source>
</evidence>
<dbReference type="GO" id="GO:0098552">
    <property type="term" value="C:side of membrane"/>
    <property type="evidence" value="ECO:0007669"/>
    <property type="project" value="UniProtKB-KW"/>
</dbReference>
<comment type="subcellular location">
    <subcellularLocation>
        <location evidence="2">Apical cell membrane</location>
        <topology evidence="2">Lipid-anchor</topology>
        <topology evidence="2">GPI-anchor</topology>
    </subcellularLocation>
</comment>
<evidence type="ECO:0000256" key="1">
    <source>
        <dbReference type="ARBA" id="ARBA00001947"/>
    </source>
</evidence>
<dbReference type="Proteomes" id="UP000812440">
    <property type="component" value="Chromosome 9"/>
</dbReference>
<sequence>MKLLIFIVCTLTLEGLCLKIQYNGDQVFKLVLQTKDQTVLVQRLCRELQLDLWRPTMVENIQTGKEIIVRVPFLFLSSLKEKLHHSFIPYEVIINDVQKFIDNSMVSEYRRSKRLLADFNYAKYHPMDVIYEWMVNVSQTYSDLVTMHYLGSTFEIRPIYYFKIGWPSEKNKKIIWMDCGIHAREWISMAFCQWFVKEILESHKTNPLLQKALYNIDFYIVPVLNIDGYIYSWTTDRLWRKSRSSYNNETCIGVDLNRNFASAWCSIGASHKCSDITYCGTGPESEPEVKAVSNLLRRHKADVLCYLTIHSFGQLILLPYGRTKDPSVNHNEMLTVAQKAANNLKQKHGTQYRFGSTSLVLYENSGSSRDWAADLGVNFSYTFELRDNGTFKFLLPEDQIKPTCEETMAGVLTIVEHVHEKYVNSAANLFSLTVWINMSLSILIALHYSEF</sequence>
<dbReference type="GO" id="GO:0004181">
    <property type="term" value="F:metallocarboxypeptidase activity"/>
    <property type="evidence" value="ECO:0007669"/>
    <property type="project" value="InterPro"/>
</dbReference>
<keyword evidence="10" id="KW-0378">Hydrolase</keyword>
<evidence type="ECO:0000313" key="23">
    <source>
        <dbReference type="Proteomes" id="UP000812440"/>
    </source>
</evidence>
<evidence type="ECO:0000259" key="21">
    <source>
        <dbReference type="PROSITE" id="PS52035"/>
    </source>
</evidence>
<gene>
    <name evidence="22" type="ORF">GDO86_017125</name>
</gene>
<dbReference type="PRINTS" id="PR00765">
    <property type="entry name" value="CRBOXYPTASEA"/>
</dbReference>
<dbReference type="InterPro" id="IPR036990">
    <property type="entry name" value="M14A-like_propep"/>
</dbReference>
<evidence type="ECO:0000256" key="9">
    <source>
        <dbReference type="ARBA" id="ARBA00022729"/>
    </source>
</evidence>
<dbReference type="InterPro" id="IPR057246">
    <property type="entry name" value="CARBOXYPEPT_ZN_1"/>
</dbReference>
<keyword evidence="16" id="KW-0449">Lipoprotein</keyword>
<evidence type="ECO:0000256" key="18">
    <source>
        <dbReference type="ARBA" id="ARBA00071404"/>
    </source>
</evidence>
<keyword evidence="13" id="KW-0472">Membrane</keyword>
<dbReference type="InterPro" id="IPR003146">
    <property type="entry name" value="M14A_act_pep"/>
</dbReference>
<dbReference type="GO" id="GO:0005615">
    <property type="term" value="C:extracellular space"/>
    <property type="evidence" value="ECO:0007669"/>
    <property type="project" value="TreeGrafter"/>
</dbReference>
<evidence type="ECO:0000256" key="16">
    <source>
        <dbReference type="ARBA" id="ARBA00023288"/>
    </source>
</evidence>
<dbReference type="AlphaFoldDB" id="A0A8T2ILB8"/>
<dbReference type="PANTHER" id="PTHR11705">
    <property type="entry name" value="PROTEASE FAMILY M14 CARBOXYPEPTIDASE A,B"/>
    <property type="match status" value="1"/>
</dbReference>
<keyword evidence="23" id="KW-1185">Reference proteome</keyword>
<comment type="caution">
    <text evidence="22">The sequence shown here is derived from an EMBL/GenBank/DDBJ whole genome shotgun (WGS) entry which is preliminary data.</text>
</comment>